<protein>
    <submittedName>
        <fullName evidence="2">Hemerythrin domain-containing protein</fullName>
    </submittedName>
</protein>
<gene>
    <name evidence="2" type="ORF">D9V37_19210</name>
</gene>
<feature type="domain" description="Hemerythrin-like" evidence="1">
    <location>
        <begin position="3"/>
        <end position="118"/>
    </location>
</feature>
<dbReference type="RefSeq" id="WP_121807703.1">
    <property type="nucleotide sequence ID" value="NZ_RDBE01000010.1"/>
</dbReference>
<name>A0A3L8NZV5_9ACTN</name>
<proteinExistence type="predicted"/>
<reference evidence="2 3" key="1">
    <citation type="submission" date="2018-10" db="EMBL/GenBank/DDBJ databases">
        <title>Marmoricola sp. 4Q3S-7 whole genome shotgun sequence.</title>
        <authorList>
            <person name="Li F."/>
        </authorList>
    </citation>
    <scope>NUCLEOTIDE SEQUENCE [LARGE SCALE GENOMIC DNA]</scope>
    <source>
        <strain evidence="2 3">4Q3S-7</strain>
    </source>
</reference>
<dbReference type="Proteomes" id="UP000281708">
    <property type="component" value="Unassembled WGS sequence"/>
</dbReference>
<comment type="caution">
    <text evidence="2">The sequence shown here is derived from an EMBL/GenBank/DDBJ whole genome shotgun (WGS) entry which is preliminary data.</text>
</comment>
<evidence type="ECO:0000259" key="1">
    <source>
        <dbReference type="Pfam" id="PF01814"/>
    </source>
</evidence>
<dbReference type="OrthoDB" id="5183396at2"/>
<dbReference type="Gene3D" id="1.20.120.520">
    <property type="entry name" value="nmb1532 protein domain like"/>
    <property type="match status" value="1"/>
</dbReference>
<evidence type="ECO:0000313" key="3">
    <source>
        <dbReference type="Proteomes" id="UP000281708"/>
    </source>
</evidence>
<keyword evidence="3" id="KW-1185">Reference proteome</keyword>
<dbReference type="InterPro" id="IPR012312">
    <property type="entry name" value="Hemerythrin-like"/>
</dbReference>
<sequence>MVDIIELIYEDHVWFRRYFFYLDAARTDEERAAIWEPLASRLDAHAQAEEEIFYPALLQEAEHGDPEEETDDAIGDHNDIRDAVRASRSASVGSEEWWKAVTKAREANGEHLEEEEREGMTGVIRDVSLEERHDMGMRWLQFYAVHWGGAGVDDSDKDPEEYIAENS</sequence>
<dbReference type="EMBL" id="RDBE01000010">
    <property type="protein sequence ID" value="RLV48197.1"/>
    <property type="molecule type" value="Genomic_DNA"/>
</dbReference>
<accession>A0A3L8NZV5</accession>
<organism evidence="2 3">
    <name type="scientific">Nocardioides mangrovicus</name>
    <dbReference type="NCBI Taxonomy" id="2478913"/>
    <lineage>
        <taxon>Bacteria</taxon>
        <taxon>Bacillati</taxon>
        <taxon>Actinomycetota</taxon>
        <taxon>Actinomycetes</taxon>
        <taxon>Propionibacteriales</taxon>
        <taxon>Nocardioidaceae</taxon>
        <taxon>Nocardioides</taxon>
    </lineage>
</organism>
<dbReference type="PANTHER" id="PTHR35585:SF1">
    <property type="entry name" value="HHE DOMAIN PROTEIN (AFU_ORTHOLOGUE AFUA_4G00730)"/>
    <property type="match status" value="1"/>
</dbReference>
<dbReference type="AlphaFoldDB" id="A0A3L8NZV5"/>
<dbReference type="PANTHER" id="PTHR35585">
    <property type="entry name" value="HHE DOMAIN PROTEIN (AFU_ORTHOLOGUE AFUA_4G00730)"/>
    <property type="match status" value="1"/>
</dbReference>
<dbReference type="Pfam" id="PF01814">
    <property type="entry name" value="Hemerythrin"/>
    <property type="match status" value="1"/>
</dbReference>
<evidence type="ECO:0000313" key="2">
    <source>
        <dbReference type="EMBL" id="RLV48197.1"/>
    </source>
</evidence>